<keyword evidence="2" id="KW-1185">Reference proteome</keyword>
<reference evidence="1 2" key="1">
    <citation type="submission" date="2021-12" db="EMBL/GenBank/DDBJ databases">
        <title>Genome sequencing of bacteria with rrn-lacking chromosome and rrn-plasmid.</title>
        <authorList>
            <person name="Anda M."/>
            <person name="Iwasaki W."/>
        </authorList>
    </citation>
    <scope>NUCLEOTIDE SEQUENCE [LARGE SCALE GENOMIC DNA]</scope>
    <source>
        <strain evidence="1 2">DSM 100852</strain>
    </source>
</reference>
<proteinExistence type="predicted"/>
<name>A0AAU9CQT7_9BACT</name>
<dbReference type="AlphaFoldDB" id="A0AAU9CQT7"/>
<evidence type="ECO:0000313" key="2">
    <source>
        <dbReference type="Proteomes" id="UP001348817"/>
    </source>
</evidence>
<evidence type="ECO:0000313" key="1">
    <source>
        <dbReference type="EMBL" id="BDD08784.1"/>
    </source>
</evidence>
<dbReference type="Proteomes" id="UP001348817">
    <property type="component" value="Chromosome"/>
</dbReference>
<protein>
    <submittedName>
        <fullName evidence="1">Uncharacterized protein</fullName>
    </submittedName>
</protein>
<accession>A0AAU9CQT7</accession>
<sequence>MRRHILFFVLFQCISWGLFFNAELFNNSNDTFGAKETSTSTQQGGQNQFLAPAVSGGEIAPETVRSMLAPYSNTLYYFEKHPSVIK</sequence>
<gene>
    <name evidence="1" type="ORF">FUAX_12160</name>
</gene>
<dbReference type="KEGG" id="fax:FUAX_12160"/>
<dbReference type="EMBL" id="AP025314">
    <property type="protein sequence ID" value="BDD08784.1"/>
    <property type="molecule type" value="Genomic_DNA"/>
</dbReference>
<organism evidence="1 2">
    <name type="scientific">Fulvitalea axinellae</name>
    <dbReference type="NCBI Taxonomy" id="1182444"/>
    <lineage>
        <taxon>Bacteria</taxon>
        <taxon>Pseudomonadati</taxon>
        <taxon>Bacteroidota</taxon>
        <taxon>Cytophagia</taxon>
        <taxon>Cytophagales</taxon>
        <taxon>Persicobacteraceae</taxon>
        <taxon>Fulvitalea</taxon>
    </lineage>
</organism>